<organism evidence="1 2">
    <name type="scientific">Panagrolaimus davidi</name>
    <dbReference type="NCBI Taxonomy" id="227884"/>
    <lineage>
        <taxon>Eukaryota</taxon>
        <taxon>Metazoa</taxon>
        <taxon>Ecdysozoa</taxon>
        <taxon>Nematoda</taxon>
        <taxon>Chromadorea</taxon>
        <taxon>Rhabditida</taxon>
        <taxon>Tylenchina</taxon>
        <taxon>Panagrolaimomorpha</taxon>
        <taxon>Panagrolaimoidea</taxon>
        <taxon>Panagrolaimidae</taxon>
        <taxon>Panagrolaimus</taxon>
    </lineage>
</organism>
<dbReference type="AlphaFoldDB" id="A0A914Q3A7"/>
<evidence type="ECO:0000313" key="1">
    <source>
        <dbReference type="Proteomes" id="UP000887578"/>
    </source>
</evidence>
<accession>A0A914Q3A7</accession>
<evidence type="ECO:0000313" key="2">
    <source>
        <dbReference type="WBParaSite" id="PDA_v2.g23367.t1"/>
    </source>
</evidence>
<dbReference type="WBParaSite" id="PDA_v2.g23367.t1">
    <property type="protein sequence ID" value="PDA_v2.g23367.t1"/>
    <property type="gene ID" value="PDA_v2.g23367"/>
</dbReference>
<sequence length="80" mass="8943">MTCKGLTGKKLENCCTNNILIDSNQFQDLSDLQNHSNLLHRQLSNGIKQSMEKVEACTIIDNTISSLSRSLNMFAEKVNV</sequence>
<proteinExistence type="predicted"/>
<reference evidence="2" key="1">
    <citation type="submission" date="2022-11" db="UniProtKB">
        <authorList>
            <consortium name="WormBaseParasite"/>
        </authorList>
    </citation>
    <scope>IDENTIFICATION</scope>
</reference>
<name>A0A914Q3A7_9BILA</name>
<protein>
    <submittedName>
        <fullName evidence="2">Uncharacterized protein</fullName>
    </submittedName>
</protein>
<dbReference type="Proteomes" id="UP000887578">
    <property type="component" value="Unplaced"/>
</dbReference>
<keyword evidence="1" id="KW-1185">Reference proteome</keyword>